<keyword evidence="6" id="KW-1185">Reference proteome</keyword>
<dbReference type="InterPro" id="IPR050306">
    <property type="entry name" value="PfkB_Carbo_kinase"/>
</dbReference>
<evidence type="ECO:0000313" key="5">
    <source>
        <dbReference type="EMBL" id="TCS60943.1"/>
    </source>
</evidence>
<evidence type="ECO:0000313" key="6">
    <source>
        <dbReference type="Proteomes" id="UP000295304"/>
    </source>
</evidence>
<reference evidence="5 6" key="1">
    <citation type="submission" date="2019-03" db="EMBL/GenBank/DDBJ databases">
        <title>Genomic Encyclopedia of Type Strains, Phase IV (KMG-IV): sequencing the most valuable type-strain genomes for metagenomic binning, comparative biology and taxonomic classification.</title>
        <authorList>
            <person name="Goeker M."/>
        </authorList>
    </citation>
    <scope>NUCLEOTIDE SEQUENCE [LARGE SCALE GENOMIC DNA]</scope>
    <source>
        <strain evidence="5 6">DSM 101688</strain>
    </source>
</reference>
<evidence type="ECO:0000256" key="3">
    <source>
        <dbReference type="ARBA" id="ARBA00022777"/>
    </source>
</evidence>
<dbReference type="GO" id="GO:0019698">
    <property type="term" value="P:D-galacturonate catabolic process"/>
    <property type="evidence" value="ECO:0007669"/>
    <property type="project" value="TreeGrafter"/>
</dbReference>
<dbReference type="Proteomes" id="UP000295304">
    <property type="component" value="Unassembled WGS sequence"/>
</dbReference>
<comment type="caution">
    <text evidence="5">The sequence shown here is derived from an EMBL/GenBank/DDBJ whole genome shotgun (WGS) entry which is preliminary data.</text>
</comment>
<accession>A0A4R3J7Q5</accession>
<proteinExistence type="inferred from homology"/>
<dbReference type="GO" id="GO:0005829">
    <property type="term" value="C:cytosol"/>
    <property type="evidence" value="ECO:0007669"/>
    <property type="project" value="TreeGrafter"/>
</dbReference>
<dbReference type="CDD" id="cd01166">
    <property type="entry name" value="KdgK"/>
    <property type="match status" value="1"/>
</dbReference>
<dbReference type="PANTHER" id="PTHR43085">
    <property type="entry name" value="HEXOKINASE FAMILY MEMBER"/>
    <property type="match status" value="1"/>
</dbReference>
<comment type="similarity">
    <text evidence="1">Belongs to the carbohydrate kinase PfkB family.</text>
</comment>
<dbReference type="OrthoDB" id="9776822at2"/>
<dbReference type="GO" id="GO:0006974">
    <property type="term" value="P:DNA damage response"/>
    <property type="evidence" value="ECO:0007669"/>
    <property type="project" value="TreeGrafter"/>
</dbReference>
<keyword evidence="3 5" id="KW-0418">Kinase</keyword>
<keyword evidence="2" id="KW-0808">Transferase</keyword>
<gene>
    <name evidence="5" type="ORF">EDD55_109104</name>
</gene>
<dbReference type="InterPro" id="IPR029056">
    <property type="entry name" value="Ribokinase-like"/>
</dbReference>
<dbReference type="Gene3D" id="3.40.1190.20">
    <property type="match status" value="1"/>
</dbReference>
<dbReference type="RefSeq" id="WP_132939764.1">
    <property type="nucleotide sequence ID" value="NZ_CP119676.1"/>
</dbReference>
<dbReference type="GO" id="GO:0008673">
    <property type="term" value="F:2-dehydro-3-deoxygluconokinase activity"/>
    <property type="evidence" value="ECO:0007669"/>
    <property type="project" value="TreeGrafter"/>
</dbReference>
<evidence type="ECO:0000256" key="2">
    <source>
        <dbReference type="ARBA" id="ARBA00022679"/>
    </source>
</evidence>
<dbReference type="InterPro" id="IPR002173">
    <property type="entry name" value="Carboh/pur_kinase_PfkB_CS"/>
</dbReference>
<dbReference type="AlphaFoldDB" id="A0A4R3J7Q5"/>
<protein>
    <submittedName>
        <fullName evidence="5">2-dehydro-3-deoxygluconokinase</fullName>
    </submittedName>
</protein>
<dbReference type="PANTHER" id="PTHR43085:SF15">
    <property type="entry name" value="2-DEHYDRO-3-DEOXYGLUCONOKINASE"/>
    <property type="match status" value="1"/>
</dbReference>
<dbReference type="InterPro" id="IPR011611">
    <property type="entry name" value="PfkB_dom"/>
</dbReference>
<name>A0A4R3J7Q5_9PROT</name>
<sequence length="309" mass="32822">MRIACIGEGMIEIAEVAGNPTLAHLGYGGDTLNTALYLARLLACADGDHSAAYITRLGDDPYSASMLESWRAQGVKCDLIAREKGRVPGLYAVHLDDNGERRFSYWRAQAPVREMFEGADGAGLIARLNDFDGIFFSGITLAILRRQGRGRLLDLAGAMAAKGRTVAFDTNYRARLWEDDDARAANAAALRAATVALPSAEDLAGLFGDAVSDWADFLNTFDIPEIVLKHGGDAVDVFADGMWRRVALGKIAHPLDTTAAGDSFNAGYLAARIVGRAPIDAVAPAHALAGAVIGHRGAIIPIEAMPAIF</sequence>
<evidence type="ECO:0000256" key="1">
    <source>
        <dbReference type="ARBA" id="ARBA00010688"/>
    </source>
</evidence>
<dbReference type="Pfam" id="PF00294">
    <property type="entry name" value="PfkB"/>
    <property type="match status" value="1"/>
</dbReference>
<dbReference type="GO" id="GO:0042840">
    <property type="term" value="P:D-glucuronate catabolic process"/>
    <property type="evidence" value="ECO:0007669"/>
    <property type="project" value="TreeGrafter"/>
</dbReference>
<dbReference type="EMBL" id="SLZW01000009">
    <property type="protein sequence ID" value="TCS60943.1"/>
    <property type="molecule type" value="Genomic_DNA"/>
</dbReference>
<evidence type="ECO:0000259" key="4">
    <source>
        <dbReference type="Pfam" id="PF00294"/>
    </source>
</evidence>
<organism evidence="5 6">
    <name type="scientific">Varunaivibrio sulfuroxidans</name>
    <dbReference type="NCBI Taxonomy" id="1773489"/>
    <lineage>
        <taxon>Bacteria</taxon>
        <taxon>Pseudomonadati</taxon>
        <taxon>Pseudomonadota</taxon>
        <taxon>Alphaproteobacteria</taxon>
        <taxon>Rhodospirillales</taxon>
        <taxon>Magnetovibrionaceae</taxon>
        <taxon>Varunaivibrio</taxon>
    </lineage>
</organism>
<dbReference type="PROSITE" id="PS00584">
    <property type="entry name" value="PFKB_KINASES_2"/>
    <property type="match status" value="1"/>
</dbReference>
<dbReference type="SUPFAM" id="SSF53613">
    <property type="entry name" value="Ribokinase-like"/>
    <property type="match status" value="1"/>
</dbReference>
<feature type="domain" description="Carbohydrate kinase PfkB" evidence="4">
    <location>
        <begin position="3"/>
        <end position="304"/>
    </location>
</feature>